<dbReference type="HOGENOM" id="CLU_060077_2_0_9"/>
<keyword evidence="1" id="KW-0238">DNA-binding</keyword>
<dbReference type="STRING" id="485916.Dtox_2534"/>
<evidence type="ECO:0000256" key="1">
    <source>
        <dbReference type="ARBA" id="ARBA00023125"/>
    </source>
</evidence>
<dbReference type="Pfam" id="PF13411">
    <property type="entry name" value="MerR_1"/>
    <property type="match status" value="1"/>
</dbReference>
<accession>C8W0T1</accession>
<dbReference type="InterPro" id="IPR000551">
    <property type="entry name" value="MerR-type_HTH_dom"/>
</dbReference>
<dbReference type="PRINTS" id="PR00040">
    <property type="entry name" value="HTHMERR"/>
</dbReference>
<dbReference type="Gene3D" id="1.10.1660.10">
    <property type="match status" value="1"/>
</dbReference>
<dbReference type="SUPFAM" id="SSF46955">
    <property type="entry name" value="Putative DNA-binding domain"/>
    <property type="match status" value="1"/>
</dbReference>
<protein>
    <submittedName>
        <fullName evidence="3">Transcriptional regulator, MerR family</fullName>
    </submittedName>
</protein>
<dbReference type="PROSITE" id="PS50937">
    <property type="entry name" value="HTH_MERR_2"/>
    <property type="match status" value="1"/>
</dbReference>
<gene>
    <name evidence="3" type="ordered locus">Dtox_2534</name>
</gene>
<dbReference type="AlphaFoldDB" id="C8W0T1"/>
<dbReference type="Proteomes" id="UP000002217">
    <property type="component" value="Chromosome"/>
</dbReference>
<dbReference type="KEGG" id="dae:Dtox_2534"/>
<reference evidence="3 4" key="1">
    <citation type="journal article" date="2009" name="Stand. Genomic Sci.">
        <title>Complete genome sequence of Desulfotomaculum acetoxidans type strain (5575).</title>
        <authorList>
            <person name="Spring S."/>
            <person name="Lapidus A."/>
            <person name="Schroder M."/>
            <person name="Gleim D."/>
            <person name="Sims D."/>
            <person name="Meincke L."/>
            <person name="Glavina Del Rio T."/>
            <person name="Tice H."/>
            <person name="Copeland A."/>
            <person name="Cheng J.F."/>
            <person name="Lucas S."/>
            <person name="Chen F."/>
            <person name="Nolan M."/>
            <person name="Bruce D."/>
            <person name="Goodwin L."/>
            <person name="Pitluck S."/>
            <person name="Ivanova N."/>
            <person name="Mavromatis K."/>
            <person name="Mikhailova N."/>
            <person name="Pati A."/>
            <person name="Chen A."/>
            <person name="Palaniappan K."/>
            <person name="Land M."/>
            <person name="Hauser L."/>
            <person name="Chang Y.J."/>
            <person name="Jeffries C.D."/>
            <person name="Chain P."/>
            <person name="Saunders E."/>
            <person name="Brettin T."/>
            <person name="Detter J.C."/>
            <person name="Goker M."/>
            <person name="Bristow J."/>
            <person name="Eisen J.A."/>
            <person name="Markowitz V."/>
            <person name="Hugenholtz P."/>
            <person name="Kyrpides N.C."/>
            <person name="Klenk H.P."/>
            <person name="Han C."/>
        </authorList>
    </citation>
    <scope>NUCLEOTIDE SEQUENCE [LARGE SCALE GENOMIC DNA]</scope>
    <source>
        <strain evidence="4">ATCC 49208 / DSM 771 / VKM B-1644</strain>
    </source>
</reference>
<dbReference type="EMBL" id="CP001720">
    <property type="protein sequence ID" value="ACV63336.1"/>
    <property type="molecule type" value="Genomic_DNA"/>
</dbReference>
<dbReference type="SMART" id="SM00422">
    <property type="entry name" value="HTH_MERR"/>
    <property type="match status" value="1"/>
</dbReference>
<sequence>MLSILSIGDVAEKVDLNPSTLRFYEKMSLIPKPLRIGGQRRYESNVIGRIELIKIAQRAGFRISEIQFLLNGFDSDVPPSDRWKAMAVNKRMELEEKILQIRTMQNVLENSLNCNCLSWDECFKNIQLSMEVKNDI</sequence>
<dbReference type="GO" id="GO:0003700">
    <property type="term" value="F:DNA-binding transcription factor activity"/>
    <property type="evidence" value="ECO:0007669"/>
    <property type="project" value="InterPro"/>
</dbReference>
<dbReference type="PANTHER" id="PTHR30204:SF0">
    <property type="entry name" value="REDOX-SENSITIVE TRANSCRIPTIONAL ACTIVATOR SOXR"/>
    <property type="match status" value="1"/>
</dbReference>
<feature type="domain" description="HTH merR-type" evidence="2">
    <location>
        <begin position="1"/>
        <end position="72"/>
    </location>
</feature>
<dbReference type="OrthoDB" id="9811174at2"/>
<evidence type="ECO:0000313" key="4">
    <source>
        <dbReference type="Proteomes" id="UP000002217"/>
    </source>
</evidence>
<dbReference type="PANTHER" id="PTHR30204">
    <property type="entry name" value="REDOX-CYCLING DRUG-SENSING TRANSCRIPTIONAL ACTIVATOR SOXR"/>
    <property type="match status" value="1"/>
</dbReference>
<dbReference type="RefSeq" id="WP_015758031.1">
    <property type="nucleotide sequence ID" value="NC_013216.1"/>
</dbReference>
<dbReference type="InterPro" id="IPR047057">
    <property type="entry name" value="MerR_fam"/>
</dbReference>
<dbReference type="InterPro" id="IPR009061">
    <property type="entry name" value="DNA-bd_dom_put_sf"/>
</dbReference>
<proteinExistence type="predicted"/>
<dbReference type="eggNOG" id="COG0789">
    <property type="taxonomic scope" value="Bacteria"/>
</dbReference>
<name>C8W0T1_DESAS</name>
<dbReference type="GO" id="GO:0003677">
    <property type="term" value="F:DNA binding"/>
    <property type="evidence" value="ECO:0007669"/>
    <property type="project" value="UniProtKB-KW"/>
</dbReference>
<evidence type="ECO:0000259" key="2">
    <source>
        <dbReference type="PROSITE" id="PS50937"/>
    </source>
</evidence>
<organism evidence="3 4">
    <name type="scientific">Desulfofarcimen acetoxidans (strain ATCC 49208 / DSM 771 / KCTC 5769 / VKM B-1644 / 5575)</name>
    <name type="common">Desulfotomaculum acetoxidans</name>
    <dbReference type="NCBI Taxonomy" id="485916"/>
    <lineage>
        <taxon>Bacteria</taxon>
        <taxon>Bacillati</taxon>
        <taxon>Bacillota</taxon>
        <taxon>Clostridia</taxon>
        <taxon>Eubacteriales</taxon>
        <taxon>Peptococcaceae</taxon>
        <taxon>Desulfofarcimen</taxon>
    </lineage>
</organism>
<evidence type="ECO:0000313" key="3">
    <source>
        <dbReference type="EMBL" id="ACV63336.1"/>
    </source>
</evidence>
<keyword evidence="4" id="KW-1185">Reference proteome</keyword>